<evidence type="ECO:0000256" key="1">
    <source>
        <dbReference type="SAM" id="Phobius"/>
    </source>
</evidence>
<protein>
    <submittedName>
        <fullName evidence="2">Alpha/beta hydrolase-fold protein</fullName>
    </submittedName>
</protein>
<dbReference type="Pfam" id="PF00756">
    <property type="entry name" value="Esterase"/>
    <property type="match status" value="1"/>
</dbReference>
<keyword evidence="2" id="KW-0378">Hydrolase</keyword>
<dbReference type="Gene3D" id="3.40.50.1820">
    <property type="entry name" value="alpha/beta hydrolase"/>
    <property type="match status" value="1"/>
</dbReference>
<keyword evidence="1" id="KW-0472">Membrane</keyword>
<dbReference type="GO" id="GO:0016787">
    <property type="term" value="F:hydrolase activity"/>
    <property type="evidence" value="ECO:0007669"/>
    <property type="project" value="UniProtKB-KW"/>
</dbReference>
<dbReference type="RefSeq" id="WP_344435543.1">
    <property type="nucleotide sequence ID" value="NZ_BAAASL010000009.1"/>
</dbReference>
<proteinExistence type="predicted"/>
<dbReference type="EMBL" id="BAAASL010000009">
    <property type="protein sequence ID" value="GAA2716810.1"/>
    <property type="molecule type" value="Genomic_DNA"/>
</dbReference>
<name>A0ABN3TUI9_9ACTN</name>
<reference evidence="2 3" key="1">
    <citation type="journal article" date="2019" name="Int. J. Syst. Evol. Microbiol.">
        <title>The Global Catalogue of Microorganisms (GCM) 10K type strain sequencing project: providing services to taxonomists for standard genome sequencing and annotation.</title>
        <authorList>
            <consortium name="The Broad Institute Genomics Platform"/>
            <consortium name="The Broad Institute Genome Sequencing Center for Infectious Disease"/>
            <person name="Wu L."/>
            <person name="Ma J."/>
        </authorList>
    </citation>
    <scope>NUCLEOTIDE SEQUENCE [LARGE SCALE GENOMIC DNA]</scope>
    <source>
        <strain evidence="2 3">JCM 4542</strain>
    </source>
</reference>
<dbReference type="InterPro" id="IPR029058">
    <property type="entry name" value="AB_hydrolase_fold"/>
</dbReference>
<comment type="caution">
    <text evidence="2">The sequence shown here is derived from an EMBL/GenBank/DDBJ whole genome shotgun (WGS) entry which is preliminary data.</text>
</comment>
<feature type="transmembrane region" description="Helical" evidence="1">
    <location>
        <begin position="6"/>
        <end position="27"/>
    </location>
</feature>
<keyword evidence="3" id="KW-1185">Reference proteome</keyword>
<keyword evidence="1" id="KW-0812">Transmembrane</keyword>
<keyword evidence="1" id="KW-1133">Transmembrane helix</keyword>
<sequence>MGLTSSTLLLCTVVCTVLMFAFTVWLWPRLGGRTWRHVLGRVAVLVLGQALLFSSVALAANRNFLIYDSWADLAGTKPPVKAAPAGGTAVQVLGRQAPEVPGGSKPRVGGVVEKVVVHGERSRSAAQAYVYLPPEYFQKGNEQRRFPAAVVLTGYPGAAENLVKGLRYPKTAWTQAKQKRMQPMILVMMRPTISAANTQCIDVPGGPQSETFFGTDVVKAVASTYRTGASPHGWAIVGDSTGGYCALKMALQHPETYAAGVGLSADYKPEIDADSGDLFHGNKKEEKRSDLLWSLDHLPQGKTSFLVTTSRQGESNYRPTQQFIKKVKHPARVSSITLDRGGHNFNTWRREIPPALRWLSGRLSVDGHQPPAPTAPVRR</sequence>
<gene>
    <name evidence="2" type="ORF">GCM10010315_28660</name>
</gene>
<dbReference type="InterPro" id="IPR050583">
    <property type="entry name" value="Mycobacterial_A85_antigen"/>
</dbReference>
<dbReference type="PANTHER" id="PTHR48098:SF1">
    <property type="entry name" value="DIACYLGLYCEROL ACYLTRANSFERASE_MYCOLYLTRANSFERASE AG85A"/>
    <property type="match status" value="1"/>
</dbReference>
<evidence type="ECO:0000313" key="3">
    <source>
        <dbReference type="Proteomes" id="UP001500886"/>
    </source>
</evidence>
<evidence type="ECO:0000313" key="2">
    <source>
        <dbReference type="EMBL" id="GAA2716810.1"/>
    </source>
</evidence>
<accession>A0ABN3TUI9</accession>
<feature type="transmembrane region" description="Helical" evidence="1">
    <location>
        <begin position="39"/>
        <end position="60"/>
    </location>
</feature>
<organism evidence="2 3">
    <name type="scientific">Streptomyces luteosporeus</name>
    <dbReference type="NCBI Taxonomy" id="173856"/>
    <lineage>
        <taxon>Bacteria</taxon>
        <taxon>Bacillati</taxon>
        <taxon>Actinomycetota</taxon>
        <taxon>Actinomycetes</taxon>
        <taxon>Kitasatosporales</taxon>
        <taxon>Streptomycetaceae</taxon>
        <taxon>Streptomyces</taxon>
    </lineage>
</organism>
<dbReference type="SUPFAM" id="SSF53474">
    <property type="entry name" value="alpha/beta-Hydrolases"/>
    <property type="match status" value="1"/>
</dbReference>
<dbReference type="PANTHER" id="PTHR48098">
    <property type="entry name" value="ENTEROCHELIN ESTERASE-RELATED"/>
    <property type="match status" value="1"/>
</dbReference>
<dbReference type="InterPro" id="IPR000801">
    <property type="entry name" value="Esterase-like"/>
</dbReference>
<dbReference type="Proteomes" id="UP001500886">
    <property type="component" value="Unassembled WGS sequence"/>
</dbReference>